<dbReference type="EMBL" id="BAABAU010000001">
    <property type="protein sequence ID" value="GAA4264978.1"/>
    <property type="molecule type" value="Genomic_DNA"/>
</dbReference>
<dbReference type="PANTHER" id="PTHR21180:SF32">
    <property type="entry name" value="ENDONUCLEASE_EXONUCLEASE_PHOSPHATASE FAMILY DOMAIN-CONTAINING PROTEIN 1"/>
    <property type="match status" value="1"/>
</dbReference>
<dbReference type="SMART" id="SM00278">
    <property type="entry name" value="HhH1"/>
    <property type="match status" value="2"/>
</dbReference>
<dbReference type="InterPro" id="IPR004509">
    <property type="entry name" value="Competence_ComEA_HhH"/>
</dbReference>
<reference evidence="5" key="1">
    <citation type="journal article" date="2019" name="Int. J. Syst. Evol. Microbiol.">
        <title>The Global Catalogue of Microorganisms (GCM) 10K type strain sequencing project: providing services to taxonomists for standard genome sequencing and annotation.</title>
        <authorList>
            <consortium name="The Broad Institute Genomics Platform"/>
            <consortium name="The Broad Institute Genome Sequencing Center for Infectious Disease"/>
            <person name="Wu L."/>
            <person name="Ma J."/>
        </authorList>
    </citation>
    <scope>NUCLEOTIDE SEQUENCE [LARGE SCALE GENOMIC DNA]</scope>
    <source>
        <strain evidence="5">JCM 17442</strain>
    </source>
</reference>
<dbReference type="InterPro" id="IPR051675">
    <property type="entry name" value="Endo/Exo/Phosphatase_dom_1"/>
</dbReference>
<organism evidence="4 5">
    <name type="scientific">Frondihabitans peucedani</name>
    <dbReference type="NCBI Taxonomy" id="598626"/>
    <lineage>
        <taxon>Bacteria</taxon>
        <taxon>Bacillati</taxon>
        <taxon>Actinomycetota</taxon>
        <taxon>Actinomycetes</taxon>
        <taxon>Micrococcales</taxon>
        <taxon>Microbacteriaceae</taxon>
        <taxon>Frondihabitans</taxon>
    </lineage>
</organism>
<feature type="compositionally biased region" description="Low complexity" evidence="1">
    <location>
        <begin position="175"/>
        <end position="195"/>
    </location>
</feature>
<keyword evidence="2" id="KW-0472">Membrane</keyword>
<keyword evidence="2" id="KW-1133">Transmembrane helix</keyword>
<keyword evidence="5" id="KW-1185">Reference proteome</keyword>
<proteinExistence type="predicted"/>
<dbReference type="Gene3D" id="1.10.150.320">
    <property type="entry name" value="Photosystem II 12 kDa extrinsic protein"/>
    <property type="match status" value="1"/>
</dbReference>
<feature type="domain" description="Helix-hairpin-helix DNA-binding motif class 1" evidence="3">
    <location>
        <begin position="205"/>
        <end position="224"/>
    </location>
</feature>
<dbReference type="RefSeq" id="WP_344793538.1">
    <property type="nucleotide sequence ID" value="NZ_BAABAU010000001.1"/>
</dbReference>
<evidence type="ECO:0000313" key="4">
    <source>
        <dbReference type="EMBL" id="GAA4264978.1"/>
    </source>
</evidence>
<dbReference type="Pfam" id="PF10531">
    <property type="entry name" value="SLBB"/>
    <property type="match status" value="1"/>
</dbReference>
<dbReference type="Gene3D" id="3.10.560.10">
    <property type="entry name" value="Outer membrane lipoprotein wza domain like"/>
    <property type="match status" value="1"/>
</dbReference>
<dbReference type="Pfam" id="PF12836">
    <property type="entry name" value="HHH_3"/>
    <property type="match status" value="1"/>
</dbReference>
<sequence length="258" mass="25199">MPLADPPLTAPTSLDPAPVPAPAPAAGSSREADFREPGSAPRWRVGVGAVVVVVLVLIALGVVLSAVASADESVGAVAAVPSAGGASASASESQRVVVSGASGETATPSSGGVFVHVLGRVSHPGLYEVDPGARAVDVVAAAGGFAAEADQGALNLARPVADGEQIVVPRQGETAAPSPASSSAGSPGAPSAAAAPVDLNTADDTALQTLTGVGPATAKAILAWRDEHGRFEAVDDLLDVPGIGPKKLDSLRDSLRVG</sequence>
<dbReference type="Proteomes" id="UP001501594">
    <property type="component" value="Unassembled WGS sequence"/>
</dbReference>
<gene>
    <name evidence="4" type="ORF">GCM10022256_05900</name>
</gene>
<feature type="domain" description="Helix-hairpin-helix DNA-binding motif class 1" evidence="3">
    <location>
        <begin position="235"/>
        <end position="254"/>
    </location>
</feature>
<feature type="region of interest" description="Disordered" evidence="1">
    <location>
        <begin position="171"/>
        <end position="195"/>
    </location>
</feature>
<feature type="region of interest" description="Disordered" evidence="1">
    <location>
        <begin position="1"/>
        <end position="38"/>
    </location>
</feature>
<dbReference type="SUPFAM" id="SSF47781">
    <property type="entry name" value="RuvA domain 2-like"/>
    <property type="match status" value="1"/>
</dbReference>
<dbReference type="InterPro" id="IPR019554">
    <property type="entry name" value="Soluble_ligand-bd"/>
</dbReference>
<evidence type="ECO:0000313" key="5">
    <source>
        <dbReference type="Proteomes" id="UP001501594"/>
    </source>
</evidence>
<dbReference type="InterPro" id="IPR010994">
    <property type="entry name" value="RuvA_2-like"/>
</dbReference>
<evidence type="ECO:0000259" key="3">
    <source>
        <dbReference type="SMART" id="SM00278"/>
    </source>
</evidence>
<dbReference type="InterPro" id="IPR003583">
    <property type="entry name" value="Hlx-hairpin-Hlx_DNA-bd_motif"/>
</dbReference>
<keyword evidence="2" id="KW-0812">Transmembrane</keyword>
<dbReference type="NCBIfam" id="TIGR00426">
    <property type="entry name" value="competence protein ComEA helix-hairpin-helix repeat region"/>
    <property type="match status" value="1"/>
</dbReference>
<comment type="caution">
    <text evidence="4">The sequence shown here is derived from an EMBL/GenBank/DDBJ whole genome shotgun (WGS) entry which is preliminary data.</text>
</comment>
<protein>
    <recommendedName>
        <fullName evidence="3">Helix-hairpin-helix DNA-binding motif class 1 domain-containing protein</fullName>
    </recommendedName>
</protein>
<accession>A0ABP8DYB2</accession>
<name>A0ABP8DYB2_9MICO</name>
<feature type="transmembrane region" description="Helical" evidence="2">
    <location>
        <begin position="45"/>
        <end position="68"/>
    </location>
</feature>
<evidence type="ECO:0000256" key="1">
    <source>
        <dbReference type="SAM" id="MobiDB-lite"/>
    </source>
</evidence>
<dbReference type="PANTHER" id="PTHR21180">
    <property type="entry name" value="ENDONUCLEASE/EXONUCLEASE/PHOSPHATASE FAMILY DOMAIN-CONTAINING PROTEIN 1"/>
    <property type="match status" value="1"/>
</dbReference>
<evidence type="ECO:0000256" key="2">
    <source>
        <dbReference type="SAM" id="Phobius"/>
    </source>
</evidence>